<evidence type="ECO:0000313" key="1">
    <source>
        <dbReference type="EMBL" id="KAJ1948479.1"/>
    </source>
</evidence>
<accession>A0ACC1JDL2</accession>
<name>A0ACC1JDL2_9FUNG</name>
<sequence length="128" mass="13852">MYFGLQTGWISMMSLQSSLVGFAVFKALDKFLVTKFGPAENVVLQTTAVATATMPLAAGFVGILPAIKQLEPDETHGAQTELSYGQLCAWGLALTFFGVFFAVPLRKQTIIREKLRFPSGTATAQMIS</sequence>
<gene>
    <name evidence="1" type="primary">OPT8_1</name>
    <name evidence="1" type="ORF">FBU59_001575</name>
</gene>
<organism evidence="1 2">
    <name type="scientific">Linderina macrospora</name>
    <dbReference type="NCBI Taxonomy" id="4868"/>
    <lineage>
        <taxon>Eukaryota</taxon>
        <taxon>Fungi</taxon>
        <taxon>Fungi incertae sedis</taxon>
        <taxon>Zoopagomycota</taxon>
        <taxon>Kickxellomycotina</taxon>
        <taxon>Kickxellomycetes</taxon>
        <taxon>Kickxellales</taxon>
        <taxon>Kickxellaceae</taxon>
        <taxon>Linderina</taxon>
    </lineage>
</organism>
<dbReference type="EMBL" id="JANBPW010000722">
    <property type="protein sequence ID" value="KAJ1948479.1"/>
    <property type="molecule type" value="Genomic_DNA"/>
</dbReference>
<keyword evidence="2" id="KW-1185">Reference proteome</keyword>
<proteinExistence type="predicted"/>
<comment type="caution">
    <text evidence="1">The sequence shown here is derived from an EMBL/GenBank/DDBJ whole genome shotgun (WGS) entry which is preliminary data.</text>
</comment>
<feature type="non-terminal residue" evidence="1">
    <location>
        <position position="128"/>
    </location>
</feature>
<evidence type="ECO:0000313" key="2">
    <source>
        <dbReference type="Proteomes" id="UP001150603"/>
    </source>
</evidence>
<dbReference type="Proteomes" id="UP001150603">
    <property type="component" value="Unassembled WGS sequence"/>
</dbReference>
<protein>
    <submittedName>
        <fullName evidence="1">OPT super</fullName>
    </submittedName>
</protein>
<reference evidence="1" key="1">
    <citation type="submission" date="2022-07" db="EMBL/GenBank/DDBJ databases">
        <title>Phylogenomic reconstructions and comparative analyses of Kickxellomycotina fungi.</title>
        <authorList>
            <person name="Reynolds N.K."/>
            <person name="Stajich J.E."/>
            <person name="Barry K."/>
            <person name="Grigoriev I.V."/>
            <person name="Crous P."/>
            <person name="Smith M.E."/>
        </authorList>
    </citation>
    <scope>NUCLEOTIDE SEQUENCE</scope>
    <source>
        <strain evidence="1">NRRL 5244</strain>
    </source>
</reference>